<dbReference type="OrthoDB" id="110033at2"/>
<reference evidence="7 8" key="1">
    <citation type="submission" date="2017-05" db="EMBL/GenBank/DDBJ databases">
        <title>Complete and WGS of Bordetella genogroups.</title>
        <authorList>
            <person name="Spilker T."/>
            <person name="LiPuma J."/>
        </authorList>
    </citation>
    <scope>NUCLEOTIDE SEQUENCE [LARGE SCALE GENOMIC DNA]</scope>
    <source>
        <strain evidence="7 8">AU19157</strain>
    </source>
</reference>
<evidence type="ECO:0000313" key="7">
    <source>
        <dbReference type="EMBL" id="ARP81515.1"/>
    </source>
</evidence>
<protein>
    <submittedName>
        <fullName evidence="7">LysR family transcriptional regulator</fullName>
    </submittedName>
</protein>
<dbReference type="PANTHER" id="PTHR30427">
    <property type="entry name" value="TRANSCRIPTIONAL ACTIVATOR PROTEIN LYSR"/>
    <property type="match status" value="1"/>
</dbReference>
<dbReference type="SUPFAM" id="SSF46785">
    <property type="entry name" value="Winged helix' DNA-binding domain"/>
    <property type="match status" value="1"/>
</dbReference>
<gene>
    <name evidence="7" type="ORF">CAL12_12315</name>
</gene>
<dbReference type="InterPro" id="IPR000847">
    <property type="entry name" value="LysR_HTH_N"/>
</dbReference>
<evidence type="ECO:0000256" key="4">
    <source>
        <dbReference type="ARBA" id="ARBA00023163"/>
    </source>
</evidence>
<proteinExistence type="inferred from homology"/>
<evidence type="ECO:0000259" key="6">
    <source>
        <dbReference type="PROSITE" id="PS50931"/>
    </source>
</evidence>
<dbReference type="InterPro" id="IPR036388">
    <property type="entry name" value="WH-like_DNA-bd_sf"/>
</dbReference>
<dbReference type="Gene3D" id="1.10.10.10">
    <property type="entry name" value="Winged helix-like DNA-binding domain superfamily/Winged helix DNA-binding domain"/>
    <property type="match status" value="1"/>
</dbReference>
<keyword evidence="8" id="KW-1185">Reference proteome</keyword>
<comment type="similarity">
    <text evidence="1">Belongs to the LysR transcriptional regulatory family.</text>
</comment>
<dbReference type="PANTHER" id="PTHR30427:SF1">
    <property type="entry name" value="TRANSCRIPTIONAL ACTIVATOR PROTEIN LYSR"/>
    <property type="match status" value="1"/>
</dbReference>
<dbReference type="PRINTS" id="PR00039">
    <property type="entry name" value="HTHLYSR"/>
</dbReference>
<accession>A0A1W6YK98</accession>
<dbReference type="GO" id="GO:0010628">
    <property type="term" value="P:positive regulation of gene expression"/>
    <property type="evidence" value="ECO:0007669"/>
    <property type="project" value="TreeGrafter"/>
</dbReference>
<dbReference type="GO" id="GO:0043565">
    <property type="term" value="F:sequence-specific DNA binding"/>
    <property type="evidence" value="ECO:0007669"/>
    <property type="project" value="TreeGrafter"/>
</dbReference>
<dbReference type="PROSITE" id="PS50931">
    <property type="entry name" value="HTH_LYSR"/>
    <property type="match status" value="1"/>
</dbReference>
<name>A0A1W6YK98_9BORD</name>
<keyword evidence="4" id="KW-0804">Transcription</keyword>
<dbReference type="InterPro" id="IPR036390">
    <property type="entry name" value="WH_DNA-bd_sf"/>
</dbReference>
<feature type="region of interest" description="Disordered" evidence="5">
    <location>
        <begin position="1"/>
        <end position="34"/>
    </location>
</feature>
<dbReference type="Pfam" id="PF03466">
    <property type="entry name" value="LysR_substrate"/>
    <property type="match status" value="1"/>
</dbReference>
<evidence type="ECO:0000313" key="8">
    <source>
        <dbReference type="Proteomes" id="UP000194151"/>
    </source>
</evidence>
<organism evidence="7 8">
    <name type="scientific">Bordetella genomosp. 8</name>
    <dbReference type="NCBI Taxonomy" id="1416806"/>
    <lineage>
        <taxon>Bacteria</taxon>
        <taxon>Pseudomonadati</taxon>
        <taxon>Pseudomonadota</taxon>
        <taxon>Betaproteobacteria</taxon>
        <taxon>Burkholderiales</taxon>
        <taxon>Alcaligenaceae</taxon>
        <taxon>Bordetella</taxon>
    </lineage>
</organism>
<dbReference type="KEGG" id="bgv:CAL12_12315"/>
<dbReference type="Pfam" id="PF00126">
    <property type="entry name" value="HTH_1"/>
    <property type="match status" value="1"/>
</dbReference>
<dbReference type="STRING" id="1416806.CAL12_12315"/>
<sequence>MRSGPPEAQPVSPSRDDGAPDPGSRGDPGGARPPLNLRQIEVFRAIMLSGSISGAGRMLHVSQPAISRVLALMESRLRYPLFERSRSRLTPTAEARRLYAEVEQVYGGIQRVNELATTLGESGAGMLRVVSSASYGQRMVPMALRALRAARARVRVDYRTATFDELAGYFLGGHADIAVSMRPPDHPNLAAVELGSSRVVCILPPGHALAAQPVVRARDFSSVDWIGYPAEAPLGRVLASFFDGAPAHAAAMEVHSPVTAAAFVQQGLGPALVDAWCVGPELRRSVAVRPIEPAASVGIWATYSGLQPLPLMAHRFLEVLRGVLASEPPPVFGDPVTS</sequence>
<evidence type="ECO:0000256" key="3">
    <source>
        <dbReference type="ARBA" id="ARBA00023125"/>
    </source>
</evidence>
<dbReference type="EMBL" id="CP021108">
    <property type="protein sequence ID" value="ARP81515.1"/>
    <property type="molecule type" value="Genomic_DNA"/>
</dbReference>
<dbReference type="InterPro" id="IPR005119">
    <property type="entry name" value="LysR_subst-bd"/>
</dbReference>
<dbReference type="AlphaFoldDB" id="A0A1W6YK98"/>
<dbReference type="SUPFAM" id="SSF53850">
    <property type="entry name" value="Periplasmic binding protein-like II"/>
    <property type="match status" value="1"/>
</dbReference>
<evidence type="ECO:0000256" key="5">
    <source>
        <dbReference type="SAM" id="MobiDB-lite"/>
    </source>
</evidence>
<feature type="domain" description="HTH lysR-type" evidence="6">
    <location>
        <begin position="35"/>
        <end position="92"/>
    </location>
</feature>
<dbReference type="GO" id="GO:0003700">
    <property type="term" value="F:DNA-binding transcription factor activity"/>
    <property type="evidence" value="ECO:0007669"/>
    <property type="project" value="InterPro"/>
</dbReference>
<dbReference type="Proteomes" id="UP000194151">
    <property type="component" value="Chromosome"/>
</dbReference>
<evidence type="ECO:0000256" key="2">
    <source>
        <dbReference type="ARBA" id="ARBA00023015"/>
    </source>
</evidence>
<evidence type="ECO:0000256" key="1">
    <source>
        <dbReference type="ARBA" id="ARBA00009437"/>
    </source>
</evidence>
<dbReference type="Gene3D" id="3.40.190.10">
    <property type="entry name" value="Periplasmic binding protein-like II"/>
    <property type="match status" value="2"/>
</dbReference>
<keyword evidence="2" id="KW-0805">Transcription regulation</keyword>
<keyword evidence="3" id="KW-0238">DNA-binding</keyword>